<name>A0ABN1FAC7_9PROT</name>
<dbReference type="SMART" id="SM01130">
    <property type="entry name" value="DHDPS"/>
    <property type="match status" value="1"/>
</dbReference>
<dbReference type="PANTHER" id="PTHR12128">
    <property type="entry name" value="DIHYDRODIPICOLINATE SYNTHASE"/>
    <property type="match status" value="1"/>
</dbReference>
<evidence type="ECO:0000256" key="3">
    <source>
        <dbReference type="PIRNR" id="PIRNR001365"/>
    </source>
</evidence>
<comment type="caution">
    <text evidence="4">The sequence shown here is derived from an EMBL/GenBank/DDBJ whole genome shotgun (WGS) entry which is preliminary data.</text>
</comment>
<keyword evidence="5" id="KW-1185">Reference proteome</keyword>
<dbReference type="PANTHER" id="PTHR12128:SF66">
    <property type="entry name" value="4-HYDROXY-2-OXOGLUTARATE ALDOLASE, MITOCHONDRIAL"/>
    <property type="match status" value="1"/>
</dbReference>
<keyword evidence="2 3" id="KW-0456">Lyase</keyword>
<protein>
    <submittedName>
        <fullName evidence="4">Dihydrodipicolinate synthase family protein</fullName>
    </submittedName>
</protein>
<evidence type="ECO:0000256" key="2">
    <source>
        <dbReference type="ARBA" id="ARBA00023239"/>
    </source>
</evidence>
<dbReference type="CDD" id="cd00408">
    <property type="entry name" value="DHDPS-like"/>
    <property type="match status" value="1"/>
</dbReference>
<dbReference type="RefSeq" id="WP_343895703.1">
    <property type="nucleotide sequence ID" value="NZ_BAAAFZ010000034.1"/>
</dbReference>
<dbReference type="Gene3D" id="3.20.20.70">
    <property type="entry name" value="Aldolase class I"/>
    <property type="match status" value="1"/>
</dbReference>
<gene>
    <name evidence="4" type="ORF">GCM10009416_25660</name>
</gene>
<dbReference type="Proteomes" id="UP001501588">
    <property type="component" value="Unassembled WGS sequence"/>
</dbReference>
<reference evidence="4 5" key="1">
    <citation type="journal article" date="2019" name="Int. J. Syst. Evol. Microbiol.">
        <title>The Global Catalogue of Microorganisms (GCM) 10K type strain sequencing project: providing services to taxonomists for standard genome sequencing and annotation.</title>
        <authorList>
            <consortium name="The Broad Institute Genomics Platform"/>
            <consortium name="The Broad Institute Genome Sequencing Center for Infectious Disease"/>
            <person name="Wu L."/>
            <person name="Ma J."/>
        </authorList>
    </citation>
    <scope>NUCLEOTIDE SEQUENCE [LARGE SCALE GENOMIC DNA]</scope>
    <source>
        <strain evidence="4 5">JCM 9933</strain>
    </source>
</reference>
<dbReference type="PIRSF" id="PIRSF001365">
    <property type="entry name" value="DHDPS"/>
    <property type="match status" value="1"/>
</dbReference>
<accession>A0ABN1FAC7</accession>
<organism evidence="4 5">
    <name type="scientific">Craurococcus roseus</name>
    <dbReference type="NCBI Taxonomy" id="77585"/>
    <lineage>
        <taxon>Bacteria</taxon>
        <taxon>Pseudomonadati</taxon>
        <taxon>Pseudomonadota</taxon>
        <taxon>Alphaproteobacteria</taxon>
        <taxon>Acetobacterales</taxon>
        <taxon>Acetobacteraceae</taxon>
        <taxon>Craurococcus</taxon>
    </lineage>
</organism>
<dbReference type="SUPFAM" id="SSF51569">
    <property type="entry name" value="Aldolase"/>
    <property type="match status" value="1"/>
</dbReference>
<evidence type="ECO:0000313" key="5">
    <source>
        <dbReference type="Proteomes" id="UP001501588"/>
    </source>
</evidence>
<dbReference type="PRINTS" id="PR00146">
    <property type="entry name" value="DHPICSNTHASE"/>
</dbReference>
<evidence type="ECO:0000256" key="1">
    <source>
        <dbReference type="ARBA" id="ARBA00007592"/>
    </source>
</evidence>
<sequence>MPQRLDESAKGVFVIAPTPFREDGALDEASAERMTDAFLAAGASGLTILGVMGEAPKLDAEEARRFVSLVLRRVGGRVPVIVGVSAPGFAAMRALARASMEAGAAGVMIAPQSGLRGDDAVLSYMAGAAEAVGDAPWVLQDYPQLTGVHMSPDMVRRMAEAHPRLVMLKAEDWPGLDKITTLRRLSDEGRMRRLSILGGNGGLFLPEELERGADGIMTGYAVPEMLVRVCRLVAEGDRTAAHDLFDLHLPLIRTEHQPGLGLAVRKYVLRRRGIIACEALRAPGPKLSAETRAEVDWLLDRLSRRDRAVRL</sequence>
<comment type="similarity">
    <text evidence="1 3">Belongs to the DapA family.</text>
</comment>
<evidence type="ECO:0000313" key="4">
    <source>
        <dbReference type="EMBL" id="GAA0586177.1"/>
    </source>
</evidence>
<dbReference type="Pfam" id="PF00701">
    <property type="entry name" value="DHDPS"/>
    <property type="match status" value="1"/>
</dbReference>
<dbReference type="EMBL" id="BAAAFZ010000034">
    <property type="protein sequence ID" value="GAA0586177.1"/>
    <property type="molecule type" value="Genomic_DNA"/>
</dbReference>
<dbReference type="InterPro" id="IPR013785">
    <property type="entry name" value="Aldolase_TIM"/>
</dbReference>
<dbReference type="InterPro" id="IPR002220">
    <property type="entry name" value="DapA-like"/>
</dbReference>
<proteinExistence type="inferred from homology"/>